<keyword evidence="4" id="KW-1185">Reference proteome</keyword>
<comment type="similarity">
    <text evidence="1">Belongs to the pseudouridine synthase TruB family.</text>
</comment>
<dbReference type="STRING" id="307972.A0A2G8LRT1"/>
<sequence length="390" mass="43827">MAIVSKGVKNLLRTEVFDRLNGHFAVYKPADVLPGQVALRVKHALLRDLNELPDPYPESVVKIVPDEARLDHNPNALTALSVPSLAGHPLVKGRKYKSLRLRLLSEGHDLKSSGVMALALQEGVERVDFYKQARLPSQYIIHGRLGFATFSHDIEGTIVEKSTYGHVTQPKIEKVLSGLLRMSEISSGLDNIKGHSGVNIQSQEAYELASRNLLQPSGDIPCLLLDLRCSKFEPPDFEIEVHCLRESAQYLRKVINDVGLFLKTNAVSIKVRKIQEGPFSLDNCLLRKDWRLDPILDALRTCNPLMSTYKLLPIELQKDELLAKRLVKDNISKDITPGRGKMFCSPCRVCSFEGMMHHWRLQLPGLEVTCVHRVSWVGKVGQILHIPDKF</sequence>
<dbReference type="PANTHER" id="PTHR13195:SF0">
    <property type="entry name" value="PSEUDOURIDYLATE SYNTHASE TRUB2, MITOCHONDRIAL"/>
    <property type="match status" value="1"/>
</dbReference>
<gene>
    <name evidence="3" type="ORF">BSL78_00169</name>
</gene>
<accession>A0A2G8LRT1</accession>
<dbReference type="Proteomes" id="UP000230750">
    <property type="component" value="Unassembled WGS sequence"/>
</dbReference>
<dbReference type="GO" id="GO:0003723">
    <property type="term" value="F:RNA binding"/>
    <property type="evidence" value="ECO:0007669"/>
    <property type="project" value="InterPro"/>
</dbReference>
<name>A0A2G8LRT1_STIJA</name>
<dbReference type="GO" id="GO:0001522">
    <property type="term" value="P:pseudouridine synthesis"/>
    <property type="evidence" value="ECO:0007669"/>
    <property type="project" value="InterPro"/>
</dbReference>
<evidence type="ECO:0000313" key="3">
    <source>
        <dbReference type="EMBL" id="PIK62934.1"/>
    </source>
</evidence>
<dbReference type="InterPro" id="IPR039048">
    <property type="entry name" value="Trub2"/>
</dbReference>
<dbReference type="Gene3D" id="3.30.2350.10">
    <property type="entry name" value="Pseudouridine synthase"/>
    <property type="match status" value="1"/>
</dbReference>
<feature type="domain" description="Pseudouridine synthase II N-terminal" evidence="2">
    <location>
        <begin position="109"/>
        <end position="245"/>
    </location>
</feature>
<dbReference type="EMBL" id="MRZV01000003">
    <property type="protein sequence ID" value="PIK62934.1"/>
    <property type="molecule type" value="Genomic_DNA"/>
</dbReference>
<evidence type="ECO:0000256" key="1">
    <source>
        <dbReference type="ARBA" id="ARBA00008999"/>
    </source>
</evidence>
<reference evidence="3 4" key="1">
    <citation type="journal article" date="2017" name="PLoS Biol.">
        <title>The sea cucumber genome provides insights into morphological evolution and visceral regeneration.</title>
        <authorList>
            <person name="Zhang X."/>
            <person name="Sun L."/>
            <person name="Yuan J."/>
            <person name="Sun Y."/>
            <person name="Gao Y."/>
            <person name="Zhang L."/>
            <person name="Li S."/>
            <person name="Dai H."/>
            <person name="Hamel J.F."/>
            <person name="Liu C."/>
            <person name="Yu Y."/>
            <person name="Liu S."/>
            <person name="Lin W."/>
            <person name="Guo K."/>
            <person name="Jin S."/>
            <person name="Xu P."/>
            <person name="Storey K.B."/>
            <person name="Huan P."/>
            <person name="Zhang T."/>
            <person name="Zhou Y."/>
            <person name="Zhang J."/>
            <person name="Lin C."/>
            <person name="Li X."/>
            <person name="Xing L."/>
            <person name="Huo D."/>
            <person name="Sun M."/>
            <person name="Wang L."/>
            <person name="Mercier A."/>
            <person name="Li F."/>
            <person name="Yang H."/>
            <person name="Xiang J."/>
        </authorList>
    </citation>
    <scope>NUCLEOTIDE SEQUENCE [LARGE SCALE GENOMIC DNA]</scope>
    <source>
        <strain evidence="3">Shaxun</strain>
        <tissue evidence="3">Muscle</tissue>
    </source>
</reference>
<protein>
    <submittedName>
        <fullName evidence="3">Putative tRNA pseudouridine synthase 2</fullName>
    </submittedName>
</protein>
<dbReference type="OrthoDB" id="9995526at2759"/>
<proteinExistence type="inferred from homology"/>
<comment type="caution">
    <text evidence="3">The sequence shown here is derived from an EMBL/GenBank/DDBJ whole genome shotgun (WGS) entry which is preliminary data.</text>
</comment>
<dbReference type="AlphaFoldDB" id="A0A2G8LRT1"/>
<dbReference type="GO" id="GO:0009982">
    <property type="term" value="F:pseudouridine synthase activity"/>
    <property type="evidence" value="ECO:0007669"/>
    <property type="project" value="InterPro"/>
</dbReference>
<dbReference type="InterPro" id="IPR002501">
    <property type="entry name" value="PsdUridine_synth_N"/>
</dbReference>
<dbReference type="InterPro" id="IPR020103">
    <property type="entry name" value="PsdUridine_synth_cat_dom_sf"/>
</dbReference>
<dbReference type="Pfam" id="PF01509">
    <property type="entry name" value="TruB_N"/>
    <property type="match status" value="1"/>
</dbReference>
<organism evidence="3 4">
    <name type="scientific">Stichopus japonicus</name>
    <name type="common">Sea cucumber</name>
    <dbReference type="NCBI Taxonomy" id="307972"/>
    <lineage>
        <taxon>Eukaryota</taxon>
        <taxon>Metazoa</taxon>
        <taxon>Echinodermata</taxon>
        <taxon>Eleutherozoa</taxon>
        <taxon>Echinozoa</taxon>
        <taxon>Holothuroidea</taxon>
        <taxon>Aspidochirotacea</taxon>
        <taxon>Aspidochirotida</taxon>
        <taxon>Stichopodidae</taxon>
        <taxon>Apostichopus</taxon>
    </lineage>
</organism>
<evidence type="ECO:0000259" key="2">
    <source>
        <dbReference type="Pfam" id="PF01509"/>
    </source>
</evidence>
<dbReference type="PANTHER" id="PTHR13195">
    <property type="entry name" value="PSEUDOURIDINE SYNTHASE-RELATED"/>
    <property type="match status" value="1"/>
</dbReference>
<evidence type="ECO:0000313" key="4">
    <source>
        <dbReference type="Proteomes" id="UP000230750"/>
    </source>
</evidence>
<dbReference type="GO" id="GO:0006396">
    <property type="term" value="P:RNA processing"/>
    <property type="evidence" value="ECO:0007669"/>
    <property type="project" value="InterPro"/>
</dbReference>
<dbReference type="SUPFAM" id="SSF55120">
    <property type="entry name" value="Pseudouridine synthase"/>
    <property type="match status" value="1"/>
</dbReference>